<sequence length="221" mass="24991">MPFILCHSRPLLPIIFLFLLLLSKVALVQAQVTAKLGLSLGGVGLGITPVQQQIALGSVTEELLGSCGNKPTGPINATLCDYETIESVNNNLGENLQILLQVPFFKYVQMELYRGCPFWEDDGMCMELTCSIEHVDESQVPEEWRIKTLSRVNPVINTYHELNGCYYRESDFCFLEDPKSGEYYDLTTIPERYNGYTGASPHQIWCAIYEENFFTVPITWS</sequence>
<dbReference type="GO" id="GO:0005789">
    <property type="term" value="C:endoplasmic reticulum membrane"/>
    <property type="evidence" value="ECO:0007669"/>
    <property type="project" value="UniProtKB-SubCell"/>
</dbReference>
<evidence type="ECO:0000256" key="9">
    <source>
        <dbReference type="ARBA" id="ARBA00022827"/>
    </source>
</evidence>
<evidence type="ECO:0000256" key="15">
    <source>
        <dbReference type="ARBA" id="ARBA00023284"/>
    </source>
</evidence>
<feature type="signal peptide" evidence="16">
    <location>
        <begin position="1"/>
        <end position="30"/>
    </location>
</feature>
<keyword evidence="5" id="KW-0813">Transport</keyword>
<dbReference type="PANTHER" id="PTHR12613">
    <property type="entry name" value="ERO1-RELATED"/>
    <property type="match status" value="1"/>
</dbReference>
<dbReference type="PANTHER" id="PTHR12613:SF0">
    <property type="entry name" value="ERO1-LIKE PROTEIN"/>
    <property type="match status" value="1"/>
</dbReference>
<evidence type="ECO:0000256" key="2">
    <source>
        <dbReference type="ARBA" id="ARBA00004367"/>
    </source>
</evidence>
<organism evidence="17 18">
    <name type="scientific">Gymnopus androsaceus JB14</name>
    <dbReference type="NCBI Taxonomy" id="1447944"/>
    <lineage>
        <taxon>Eukaryota</taxon>
        <taxon>Fungi</taxon>
        <taxon>Dikarya</taxon>
        <taxon>Basidiomycota</taxon>
        <taxon>Agaricomycotina</taxon>
        <taxon>Agaricomycetes</taxon>
        <taxon>Agaricomycetidae</taxon>
        <taxon>Agaricales</taxon>
        <taxon>Marasmiineae</taxon>
        <taxon>Omphalotaceae</taxon>
        <taxon>Gymnopus</taxon>
    </lineage>
</organism>
<protein>
    <submittedName>
        <fullName evidence="17">Endoplasmic reticulum oxidoreductin 1</fullName>
    </submittedName>
</protein>
<dbReference type="OrthoDB" id="269384at2759"/>
<evidence type="ECO:0000256" key="4">
    <source>
        <dbReference type="ARBA" id="ARBA00011802"/>
    </source>
</evidence>
<gene>
    <name evidence="17" type="ORF">BT96DRAFT_547101</name>
</gene>
<feature type="chain" id="PRO_5025683339" evidence="16">
    <location>
        <begin position="31"/>
        <end position="221"/>
    </location>
</feature>
<dbReference type="InterPro" id="IPR037192">
    <property type="entry name" value="ERO1-like_sf"/>
</dbReference>
<keyword evidence="15" id="KW-0676">Redox-active center</keyword>
<dbReference type="Pfam" id="PF04137">
    <property type="entry name" value="ERO1"/>
    <property type="match status" value="1"/>
</dbReference>
<accession>A0A6A4HW56</accession>
<dbReference type="GO" id="GO:0071949">
    <property type="term" value="F:FAD binding"/>
    <property type="evidence" value="ECO:0007669"/>
    <property type="project" value="InterPro"/>
</dbReference>
<evidence type="ECO:0000256" key="14">
    <source>
        <dbReference type="ARBA" id="ARBA00023180"/>
    </source>
</evidence>
<dbReference type="InterPro" id="IPR007266">
    <property type="entry name" value="Ero1"/>
</dbReference>
<dbReference type="EMBL" id="ML769434">
    <property type="protein sequence ID" value="KAE9402456.1"/>
    <property type="molecule type" value="Genomic_DNA"/>
</dbReference>
<evidence type="ECO:0000256" key="7">
    <source>
        <dbReference type="ARBA" id="ARBA00022729"/>
    </source>
</evidence>
<keyword evidence="18" id="KW-1185">Reference proteome</keyword>
<comment type="similarity">
    <text evidence="3">Belongs to the EROs family.</text>
</comment>
<evidence type="ECO:0000256" key="8">
    <source>
        <dbReference type="ARBA" id="ARBA00022824"/>
    </source>
</evidence>
<dbReference type="AlphaFoldDB" id="A0A6A4HW56"/>
<evidence type="ECO:0000256" key="10">
    <source>
        <dbReference type="ARBA" id="ARBA00022982"/>
    </source>
</evidence>
<keyword evidence="9" id="KW-0274">FAD</keyword>
<evidence type="ECO:0000256" key="12">
    <source>
        <dbReference type="ARBA" id="ARBA00023136"/>
    </source>
</evidence>
<evidence type="ECO:0000256" key="5">
    <source>
        <dbReference type="ARBA" id="ARBA00022448"/>
    </source>
</evidence>
<evidence type="ECO:0000256" key="16">
    <source>
        <dbReference type="SAM" id="SignalP"/>
    </source>
</evidence>
<keyword evidence="10" id="KW-0249">Electron transport</keyword>
<dbReference type="Proteomes" id="UP000799118">
    <property type="component" value="Unassembled WGS sequence"/>
</dbReference>
<evidence type="ECO:0000256" key="3">
    <source>
        <dbReference type="ARBA" id="ARBA00008277"/>
    </source>
</evidence>
<dbReference type="GO" id="GO:0016972">
    <property type="term" value="F:thiol oxidase activity"/>
    <property type="evidence" value="ECO:0007669"/>
    <property type="project" value="InterPro"/>
</dbReference>
<keyword evidence="13" id="KW-1015">Disulfide bond</keyword>
<keyword evidence="6" id="KW-0285">Flavoprotein</keyword>
<evidence type="ECO:0000256" key="11">
    <source>
        <dbReference type="ARBA" id="ARBA00023002"/>
    </source>
</evidence>
<keyword evidence="7 16" id="KW-0732">Signal</keyword>
<keyword evidence="11" id="KW-0560">Oxidoreductase</keyword>
<evidence type="ECO:0000256" key="6">
    <source>
        <dbReference type="ARBA" id="ARBA00022630"/>
    </source>
</evidence>
<comment type="subcellular location">
    <subcellularLocation>
        <location evidence="2">Endoplasmic reticulum membrane</location>
        <topology evidence="2">Peripheral membrane protein</topology>
        <orientation evidence="2">Lumenal side</orientation>
    </subcellularLocation>
</comment>
<name>A0A6A4HW56_9AGAR</name>
<proteinExistence type="inferred from homology"/>
<dbReference type="GO" id="GO:0015035">
    <property type="term" value="F:protein-disulfide reductase activity"/>
    <property type="evidence" value="ECO:0007669"/>
    <property type="project" value="InterPro"/>
</dbReference>
<keyword evidence="14" id="KW-0325">Glycoprotein</keyword>
<comment type="subunit">
    <text evidence="4">May function both as a monomer and a homodimer.</text>
</comment>
<evidence type="ECO:0000256" key="1">
    <source>
        <dbReference type="ARBA" id="ARBA00001974"/>
    </source>
</evidence>
<evidence type="ECO:0000313" key="18">
    <source>
        <dbReference type="Proteomes" id="UP000799118"/>
    </source>
</evidence>
<evidence type="ECO:0000256" key="13">
    <source>
        <dbReference type="ARBA" id="ARBA00023157"/>
    </source>
</evidence>
<keyword evidence="12" id="KW-0472">Membrane</keyword>
<dbReference type="GO" id="GO:0034975">
    <property type="term" value="P:protein folding in endoplasmic reticulum"/>
    <property type="evidence" value="ECO:0007669"/>
    <property type="project" value="InterPro"/>
</dbReference>
<comment type="cofactor">
    <cofactor evidence="1">
        <name>FAD</name>
        <dbReference type="ChEBI" id="CHEBI:57692"/>
    </cofactor>
</comment>
<reference evidence="17" key="1">
    <citation type="journal article" date="2019" name="Environ. Microbiol.">
        <title>Fungal ecological strategies reflected in gene transcription - a case study of two litter decomposers.</title>
        <authorList>
            <person name="Barbi F."/>
            <person name="Kohler A."/>
            <person name="Barry K."/>
            <person name="Baskaran P."/>
            <person name="Daum C."/>
            <person name="Fauchery L."/>
            <person name="Ihrmark K."/>
            <person name="Kuo A."/>
            <person name="LaButti K."/>
            <person name="Lipzen A."/>
            <person name="Morin E."/>
            <person name="Grigoriev I.V."/>
            <person name="Henrissat B."/>
            <person name="Lindahl B."/>
            <person name="Martin F."/>
        </authorList>
    </citation>
    <scope>NUCLEOTIDE SEQUENCE</scope>
    <source>
        <strain evidence="17">JB14</strain>
    </source>
</reference>
<dbReference type="SUPFAM" id="SSF110019">
    <property type="entry name" value="ERO1-like"/>
    <property type="match status" value="1"/>
</dbReference>
<keyword evidence="8" id="KW-0256">Endoplasmic reticulum</keyword>
<evidence type="ECO:0000313" key="17">
    <source>
        <dbReference type="EMBL" id="KAE9402456.1"/>
    </source>
</evidence>